<keyword evidence="4 6" id="KW-0325">Glycoprotein</keyword>
<name>A0A1Y2GG35_9FUNG</name>
<evidence type="ECO:0000256" key="7">
    <source>
        <dbReference type="SAM" id="MobiDB-lite"/>
    </source>
</evidence>
<keyword evidence="5" id="KW-0106">Calcium</keyword>
<organism evidence="8 9">
    <name type="scientific">Lobosporangium transversale</name>
    <dbReference type="NCBI Taxonomy" id="64571"/>
    <lineage>
        <taxon>Eukaryota</taxon>
        <taxon>Fungi</taxon>
        <taxon>Fungi incertae sedis</taxon>
        <taxon>Mucoromycota</taxon>
        <taxon>Mortierellomycotina</taxon>
        <taxon>Mortierellomycetes</taxon>
        <taxon>Mortierellales</taxon>
        <taxon>Mortierellaceae</taxon>
        <taxon>Lobosporangium</taxon>
    </lineage>
</organism>
<reference evidence="8 9" key="1">
    <citation type="submission" date="2016-07" db="EMBL/GenBank/DDBJ databases">
        <title>Pervasive Adenine N6-methylation of Active Genes in Fungi.</title>
        <authorList>
            <consortium name="DOE Joint Genome Institute"/>
            <person name="Mondo S.J."/>
            <person name="Dannebaum R.O."/>
            <person name="Kuo R.C."/>
            <person name="Labutti K."/>
            <person name="Haridas S."/>
            <person name="Kuo A."/>
            <person name="Salamov A."/>
            <person name="Ahrendt S.R."/>
            <person name="Lipzen A."/>
            <person name="Sullivan W."/>
            <person name="Andreopoulos W.B."/>
            <person name="Clum A."/>
            <person name="Lindquist E."/>
            <person name="Daum C."/>
            <person name="Ramamoorthy G.K."/>
            <person name="Gryganskyi A."/>
            <person name="Culley D."/>
            <person name="Magnuson J.K."/>
            <person name="James T.Y."/>
            <person name="O'Malley M.A."/>
            <person name="Stajich J.E."/>
            <person name="Spatafora J.W."/>
            <person name="Visel A."/>
            <person name="Grigoriev I.V."/>
        </authorList>
    </citation>
    <scope>NUCLEOTIDE SEQUENCE [LARGE SCALE GENOMIC DNA]</scope>
    <source>
        <strain evidence="8 9">NRRL 3116</strain>
    </source>
</reference>
<dbReference type="Proteomes" id="UP000193648">
    <property type="component" value="Unassembled WGS sequence"/>
</dbReference>
<dbReference type="InterPro" id="IPR011042">
    <property type="entry name" value="6-blade_b-propeller_TolB-like"/>
</dbReference>
<feature type="binding site" evidence="5">
    <location>
        <position position="135"/>
    </location>
    <ligand>
        <name>Ca(2+)</name>
        <dbReference type="ChEBI" id="CHEBI:29108"/>
        <label>1</label>
        <note>catalytic</note>
    </ligand>
</feature>
<dbReference type="Pfam" id="PF01731">
    <property type="entry name" value="Arylesterase"/>
    <property type="match status" value="1"/>
</dbReference>
<dbReference type="GO" id="GO:0004064">
    <property type="term" value="F:arylesterase activity"/>
    <property type="evidence" value="ECO:0007669"/>
    <property type="project" value="InterPro"/>
</dbReference>
<sequence length="480" mass="53624">MSDKEDTSTTASVRSTLRNRRTTVKDASDESDTTPVVASTSTSISTAMKKGAAISPKDTEDNKKKKAAVIRARQQAKKSSQLRSIMMSLLIASVGVLLKSVYERFFIPSRDISISQTAGIQGNCYKTAFIPGPSDIEISDHDQLAFVSSDDRSWVKESSFFHRPSRKTEQDGGIYTLSLAQPNSSPKEAQLRDFSSEDFHPAGMSLYRFQDPDTQAWANRLFVINHSHKGDVVEIFDYSIDDTTLKHVKSIQSELFVTPKDIVAVGRERFYMTNHHAMSNKYGRVAEEVAGLALGSVVYYNGTDARKVLESLANPYGIAVSPDATQLYVSSFLDRVVHVYNTTDETTRGELVHDVDIWVGNHVDNLSVDKHTGDIYVASHPSYSTYLRHKLGYEPQSPSHVVKIEKLAPENFIRQESTQPDMYFFPKPELPPLKWEVKDLFYSNGEDISASSVAAYWNNDLILGSSTSHHLLRCSLSLEQ</sequence>
<evidence type="ECO:0000313" key="8">
    <source>
        <dbReference type="EMBL" id="ORZ09777.1"/>
    </source>
</evidence>
<dbReference type="STRING" id="64571.A0A1Y2GG35"/>
<comment type="caution">
    <text evidence="8">The sequence shown here is derived from an EMBL/GenBank/DDBJ whole genome shotgun (WGS) entry which is preliminary data.</text>
</comment>
<comment type="similarity">
    <text evidence="1">Belongs to the paraoxonase family.</text>
</comment>
<evidence type="ECO:0000256" key="3">
    <source>
        <dbReference type="ARBA" id="ARBA00023157"/>
    </source>
</evidence>
<feature type="compositionally biased region" description="Low complexity" evidence="7">
    <location>
        <begin position="33"/>
        <end position="47"/>
    </location>
</feature>
<proteinExistence type="inferred from homology"/>
<evidence type="ECO:0000313" key="9">
    <source>
        <dbReference type="Proteomes" id="UP000193648"/>
    </source>
</evidence>
<dbReference type="GO" id="GO:0046872">
    <property type="term" value="F:metal ion binding"/>
    <property type="evidence" value="ECO:0007669"/>
    <property type="project" value="UniProtKB-KW"/>
</dbReference>
<feature type="region of interest" description="Disordered" evidence="7">
    <location>
        <begin position="1"/>
        <end position="66"/>
    </location>
</feature>
<dbReference type="GeneID" id="33566895"/>
<dbReference type="InParanoid" id="A0A1Y2GG35"/>
<dbReference type="InterPro" id="IPR051288">
    <property type="entry name" value="Serum_paraoxonase/arylesterase"/>
</dbReference>
<accession>A0A1Y2GG35</accession>
<dbReference type="Gene3D" id="2.120.10.30">
    <property type="entry name" value="TolB, C-terminal domain"/>
    <property type="match status" value="1"/>
</dbReference>
<feature type="glycosylation site" description="N-linked (GlcNAc...) asparagine" evidence="6">
    <location>
        <position position="365"/>
    </location>
</feature>
<feature type="binding site" evidence="5">
    <location>
        <position position="261"/>
    </location>
    <ligand>
        <name>Ca(2+)</name>
        <dbReference type="ChEBI" id="CHEBI:29108"/>
        <label>1</label>
        <note>catalytic</note>
    </ligand>
</feature>
<comment type="PTM">
    <text evidence="6">Glycosylated.</text>
</comment>
<keyword evidence="9" id="KW-1185">Reference proteome</keyword>
<keyword evidence="5" id="KW-0479">Metal-binding</keyword>
<evidence type="ECO:0000256" key="5">
    <source>
        <dbReference type="PIRSR" id="PIRSR602640-2"/>
    </source>
</evidence>
<dbReference type="RefSeq" id="XP_021879047.1">
    <property type="nucleotide sequence ID" value="XM_022025051.1"/>
</dbReference>
<dbReference type="AlphaFoldDB" id="A0A1Y2GG35"/>
<evidence type="ECO:0000256" key="1">
    <source>
        <dbReference type="ARBA" id="ARBA00008595"/>
    </source>
</evidence>
<comment type="cofactor">
    <cofactor evidence="5">
        <name>Ca(2+)</name>
        <dbReference type="ChEBI" id="CHEBI:29108"/>
    </cofactor>
    <text evidence="5">Binds 2 calcium ions per subunit.</text>
</comment>
<evidence type="ECO:0000256" key="4">
    <source>
        <dbReference type="ARBA" id="ARBA00023180"/>
    </source>
</evidence>
<dbReference type="InterPro" id="IPR002640">
    <property type="entry name" value="Arylesterase"/>
</dbReference>
<evidence type="ECO:0008006" key="10">
    <source>
        <dbReference type="Google" id="ProtNLM"/>
    </source>
</evidence>
<dbReference type="PRINTS" id="PR01785">
    <property type="entry name" value="PARAOXONASE"/>
</dbReference>
<evidence type="ECO:0000256" key="6">
    <source>
        <dbReference type="PIRSR" id="PIRSR602640-4"/>
    </source>
</evidence>
<gene>
    <name evidence="8" type="ORF">BCR41DRAFT_358460</name>
</gene>
<keyword evidence="3" id="KW-1015">Disulfide bond</keyword>
<feature type="binding site" evidence="5">
    <location>
        <position position="365"/>
    </location>
    <ligand>
        <name>Ca(2+)</name>
        <dbReference type="ChEBI" id="CHEBI:29108"/>
        <label>1</label>
        <note>catalytic</note>
    </ligand>
</feature>
<dbReference type="PANTHER" id="PTHR11799:SF12">
    <property type="entry name" value="PARAOXONASE-RELATED"/>
    <property type="match status" value="1"/>
</dbReference>
<dbReference type="OrthoDB" id="5307922at2759"/>
<dbReference type="PANTHER" id="PTHR11799">
    <property type="entry name" value="PARAOXONASE"/>
    <property type="match status" value="1"/>
</dbReference>
<protein>
    <recommendedName>
        <fullName evidence="10">Arylesterase-domain-containing protein</fullName>
    </recommendedName>
</protein>
<keyword evidence="2" id="KW-0378">Hydrolase</keyword>
<feature type="binding site" evidence="5">
    <location>
        <position position="364"/>
    </location>
    <ligand>
        <name>Ca(2+)</name>
        <dbReference type="ChEBI" id="CHEBI:29108"/>
        <label>1</label>
        <note>catalytic</note>
    </ligand>
</feature>
<evidence type="ECO:0000256" key="2">
    <source>
        <dbReference type="ARBA" id="ARBA00022801"/>
    </source>
</evidence>
<dbReference type="SUPFAM" id="SSF63829">
    <property type="entry name" value="Calcium-dependent phosphotriesterase"/>
    <property type="match status" value="1"/>
</dbReference>
<dbReference type="EMBL" id="MCFF01000033">
    <property type="protein sequence ID" value="ORZ09777.1"/>
    <property type="molecule type" value="Genomic_DNA"/>
</dbReference>